<feature type="domain" description="Smf/DprA SLOG" evidence="2">
    <location>
        <begin position="69"/>
        <end position="277"/>
    </location>
</feature>
<dbReference type="InterPro" id="IPR036388">
    <property type="entry name" value="WH-like_DNA-bd_sf"/>
</dbReference>
<name>A0A2J0LFD5_9BACT</name>
<evidence type="ECO:0000256" key="1">
    <source>
        <dbReference type="ARBA" id="ARBA00006525"/>
    </source>
</evidence>
<dbReference type="InterPro" id="IPR041614">
    <property type="entry name" value="DprA_WH"/>
</dbReference>
<gene>
    <name evidence="4" type="primary">dprA</name>
    <name evidence="4" type="ORF">COW11_02585</name>
</gene>
<evidence type="ECO:0000313" key="4">
    <source>
        <dbReference type="EMBL" id="PIW66565.1"/>
    </source>
</evidence>
<feature type="domain" description="DprA winged helix" evidence="3">
    <location>
        <begin position="296"/>
        <end position="351"/>
    </location>
</feature>
<reference evidence="4 5" key="1">
    <citation type="submission" date="2017-09" db="EMBL/GenBank/DDBJ databases">
        <title>Depth-based differentiation of microbial function through sediment-hosted aquifers and enrichment of novel symbionts in the deep terrestrial subsurface.</title>
        <authorList>
            <person name="Probst A.J."/>
            <person name="Ladd B."/>
            <person name="Jarett J.K."/>
            <person name="Geller-Mcgrath D.E."/>
            <person name="Sieber C.M."/>
            <person name="Emerson J.B."/>
            <person name="Anantharaman K."/>
            <person name="Thomas B.C."/>
            <person name="Malmstrom R."/>
            <person name="Stieglmeier M."/>
            <person name="Klingl A."/>
            <person name="Woyke T."/>
            <person name="Ryan C.M."/>
            <person name="Banfield J.F."/>
        </authorList>
    </citation>
    <scope>NUCLEOTIDE SEQUENCE [LARGE SCALE GENOMIC DNA]</scope>
    <source>
        <strain evidence="4">CG12_big_fil_rev_8_21_14_0_65_43_15</strain>
    </source>
</reference>
<dbReference type="AlphaFoldDB" id="A0A2J0LFD5"/>
<dbReference type="SUPFAM" id="SSF47781">
    <property type="entry name" value="RuvA domain 2-like"/>
    <property type="match status" value="1"/>
</dbReference>
<accession>A0A2J0LFD5</accession>
<dbReference type="EMBL" id="PFGP01000056">
    <property type="protein sequence ID" value="PIW66565.1"/>
    <property type="molecule type" value="Genomic_DNA"/>
</dbReference>
<protein>
    <submittedName>
        <fullName evidence="4">DNA-protecting protein DprA</fullName>
    </submittedName>
</protein>
<evidence type="ECO:0000259" key="3">
    <source>
        <dbReference type="Pfam" id="PF17782"/>
    </source>
</evidence>
<evidence type="ECO:0000313" key="5">
    <source>
        <dbReference type="Proteomes" id="UP000231267"/>
    </source>
</evidence>
<proteinExistence type="inferred from homology"/>
<evidence type="ECO:0000259" key="2">
    <source>
        <dbReference type="Pfam" id="PF02481"/>
    </source>
</evidence>
<dbReference type="Pfam" id="PF17782">
    <property type="entry name" value="WHD_DprA"/>
    <property type="match status" value="1"/>
</dbReference>
<dbReference type="InterPro" id="IPR057666">
    <property type="entry name" value="DrpA_SLOG"/>
</dbReference>
<dbReference type="GO" id="GO:0009294">
    <property type="term" value="P:DNA-mediated transformation"/>
    <property type="evidence" value="ECO:0007669"/>
    <property type="project" value="InterPro"/>
</dbReference>
<sequence>MAPGIGSIKAKALLDYFKSPENIFNASVNELSGVKGVNPAIAQGILNVSKDKSLLDKELRLIKKENVNVVTIFDEKYPVNLKEIHDPPVVLYVKGSFKKEDKQAVAIVGSRRCSSYGRNTAARFASGLAGLGITVVSGMARGIDTAAHSAAVNSRARTIAVLGSGLSRIYPPENKALSERIAEYGAVISEFPMTMRPLALNFPRRNRIISGLSLGTVVVEAAKNSGALITARCAYEQGREVFSVPGEALKPAAFGVNQLIKDGARLVEDVNDILEELAPQLKGYIKANRATGQVPLPLDLKSEELKIIGLLEDGPMHVDVIASGASFPIADTSSVLTGLEIRGLIRRNPGNIFERNFPCQSR</sequence>
<dbReference type="PANTHER" id="PTHR43022">
    <property type="entry name" value="PROTEIN SMF"/>
    <property type="match status" value="1"/>
</dbReference>
<dbReference type="Pfam" id="PF02481">
    <property type="entry name" value="DNA_processg_A"/>
    <property type="match status" value="1"/>
</dbReference>
<dbReference type="Pfam" id="PF14520">
    <property type="entry name" value="HHH_5"/>
    <property type="match status" value="1"/>
</dbReference>
<dbReference type="PANTHER" id="PTHR43022:SF1">
    <property type="entry name" value="PROTEIN SMF"/>
    <property type="match status" value="1"/>
</dbReference>
<organism evidence="4 5">
    <name type="scientific">Candidatus Taenaricola geysiri</name>
    <dbReference type="NCBI Taxonomy" id="1974752"/>
    <lineage>
        <taxon>Bacteria</taxon>
        <taxon>Pseudomonadati</taxon>
        <taxon>Candidatus Omnitrophota</taxon>
        <taxon>Candidatus Taenaricola</taxon>
    </lineage>
</organism>
<dbReference type="Gene3D" id="1.10.10.10">
    <property type="entry name" value="Winged helix-like DNA-binding domain superfamily/Winged helix DNA-binding domain"/>
    <property type="match status" value="1"/>
</dbReference>
<dbReference type="Proteomes" id="UP000231267">
    <property type="component" value="Unassembled WGS sequence"/>
</dbReference>
<dbReference type="InterPro" id="IPR010994">
    <property type="entry name" value="RuvA_2-like"/>
</dbReference>
<dbReference type="Gene3D" id="3.40.50.450">
    <property type="match status" value="1"/>
</dbReference>
<dbReference type="NCBIfam" id="TIGR00732">
    <property type="entry name" value="dprA"/>
    <property type="match status" value="1"/>
</dbReference>
<comment type="similarity">
    <text evidence="1">Belongs to the DprA/Smf family.</text>
</comment>
<dbReference type="InterPro" id="IPR003488">
    <property type="entry name" value="DprA"/>
</dbReference>
<comment type="caution">
    <text evidence="4">The sequence shown here is derived from an EMBL/GenBank/DDBJ whole genome shotgun (WGS) entry which is preliminary data.</text>
</comment>
<dbReference type="SUPFAM" id="SSF102405">
    <property type="entry name" value="MCP/YpsA-like"/>
    <property type="match status" value="1"/>
</dbReference>